<comment type="caution">
    <text evidence="2">The sequence shown here is derived from an EMBL/GenBank/DDBJ whole genome shotgun (WGS) entry which is preliminary data.</text>
</comment>
<dbReference type="AlphaFoldDB" id="A0A8S4MMA1"/>
<sequence length="137" mass="14720">MVRSDILEQILNRVVTKATSPVTHYIAILTYINNLPERISSTSRLFADDTAVYRLITCPEDPSKLQDDLDKLEDWESHPCLAATGEAGEVTANSFGASPAVQTTDSTPSSPAPSASEDTGQTPSLTTFTQCPVPPQP</sequence>
<name>A0A8S4MMA1_BRALA</name>
<keyword evidence="3" id="KW-1185">Reference proteome</keyword>
<reference evidence="2" key="1">
    <citation type="submission" date="2022-01" db="EMBL/GenBank/DDBJ databases">
        <authorList>
            <person name="Braso-Vives M."/>
        </authorList>
    </citation>
    <scope>NUCLEOTIDE SEQUENCE</scope>
</reference>
<protein>
    <submittedName>
        <fullName evidence="2">FANCI protein</fullName>
    </submittedName>
</protein>
<evidence type="ECO:0000256" key="1">
    <source>
        <dbReference type="SAM" id="MobiDB-lite"/>
    </source>
</evidence>
<organism evidence="2 3">
    <name type="scientific">Branchiostoma lanceolatum</name>
    <name type="common">Common lancelet</name>
    <name type="synonym">Amphioxus lanceolatum</name>
    <dbReference type="NCBI Taxonomy" id="7740"/>
    <lineage>
        <taxon>Eukaryota</taxon>
        <taxon>Metazoa</taxon>
        <taxon>Chordata</taxon>
        <taxon>Cephalochordata</taxon>
        <taxon>Leptocardii</taxon>
        <taxon>Amphioxiformes</taxon>
        <taxon>Branchiostomatidae</taxon>
        <taxon>Branchiostoma</taxon>
    </lineage>
</organism>
<dbReference type="Proteomes" id="UP000838412">
    <property type="component" value="Unassembled WGS sequence"/>
</dbReference>
<evidence type="ECO:0000313" key="3">
    <source>
        <dbReference type="Proteomes" id="UP000838412"/>
    </source>
</evidence>
<evidence type="ECO:0000313" key="2">
    <source>
        <dbReference type="EMBL" id="CAH1277016.1"/>
    </source>
</evidence>
<feature type="compositionally biased region" description="Polar residues" evidence="1">
    <location>
        <begin position="91"/>
        <end position="102"/>
    </location>
</feature>
<feature type="region of interest" description="Disordered" evidence="1">
    <location>
        <begin position="86"/>
        <end position="137"/>
    </location>
</feature>
<gene>
    <name evidence="2" type="primary">FANCI</name>
    <name evidence="2" type="ORF">BLAG_LOCUS25921</name>
</gene>
<accession>A0A8S4MMA1</accession>
<feature type="compositionally biased region" description="Polar residues" evidence="1">
    <location>
        <begin position="120"/>
        <end position="130"/>
    </location>
</feature>
<feature type="compositionally biased region" description="Low complexity" evidence="1">
    <location>
        <begin position="103"/>
        <end position="119"/>
    </location>
</feature>
<dbReference type="OrthoDB" id="6283029at2759"/>
<proteinExistence type="predicted"/>
<dbReference type="EMBL" id="CAKMNS010000133">
    <property type="protein sequence ID" value="CAH1277016.1"/>
    <property type="molecule type" value="Genomic_DNA"/>
</dbReference>